<dbReference type="Proteomes" id="UP000298663">
    <property type="component" value="Unassembled WGS sequence"/>
</dbReference>
<protein>
    <submittedName>
        <fullName evidence="1">Uncharacterized protein</fullName>
    </submittedName>
</protein>
<dbReference type="EMBL" id="AZBU02000003">
    <property type="protein sequence ID" value="TKR89619.1"/>
    <property type="molecule type" value="Genomic_DNA"/>
</dbReference>
<name>A0A4U5P0X4_STECR</name>
<keyword evidence="2" id="KW-1185">Reference proteome</keyword>
<accession>A0A4U5P0X4</accession>
<comment type="caution">
    <text evidence="1">The sequence shown here is derived from an EMBL/GenBank/DDBJ whole genome shotgun (WGS) entry which is preliminary data.</text>
</comment>
<organism evidence="1 2">
    <name type="scientific">Steinernema carpocapsae</name>
    <name type="common">Entomopathogenic nematode</name>
    <dbReference type="NCBI Taxonomy" id="34508"/>
    <lineage>
        <taxon>Eukaryota</taxon>
        <taxon>Metazoa</taxon>
        <taxon>Ecdysozoa</taxon>
        <taxon>Nematoda</taxon>
        <taxon>Chromadorea</taxon>
        <taxon>Rhabditida</taxon>
        <taxon>Tylenchina</taxon>
        <taxon>Panagrolaimomorpha</taxon>
        <taxon>Strongyloidoidea</taxon>
        <taxon>Steinernematidae</taxon>
        <taxon>Steinernema</taxon>
    </lineage>
</organism>
<reference evidence="1 2" key="2">
    <citation type="journal article" date="2019" name="G3 (Bethesda)">
        <title>Hybrid Assembly of the Genome of the Entomopathogenic Nematode Steinernema carpocapsae Identifies the X-Chromosome.</title>
        <authorList>
            <person name="Serra L."/>
            <person name="Macchietto M."/>
            <person name="Macias-Munoz A."/>
            <person name="McGill C.J."/>
            <person name="Rodriguez I.M."/>
            <person name="Rodriguez B."/>
            <person name="Murad R."/>
            <person name="Mortazavi A."/>
        </authorList>
    </citation>
    <scope>NUCLEOTIDE SEQUENCE [LARGE SCALE GENOMIC DNA]</scope>
    <source>
        <strain evidence="1 2">ALL</strain>
    </source>
</reference>
<gene>
    <name evidence="1" type="ORF">L596_013691</name>
</gene>
<sequence length="74" mass="8070">MVYWLVAGLQRGRPTRSLNQSIVSSSPQIRKTNDFLTGGFKSAASSDLFRQNSQDTSRIALNSSSSSTSLAQFL</sequence>
<dbReference type="AlphaFoldDB" id="A0A4U5P0X4"/>
<evidence type="ECO:0000313" key="1">
    <source>
        <dbReference type="EMBL" id="TKR89619.1"/>
    </source>
</evidence>
<evidence type="ECO:0000313" key="2">
    <source>
        <dbReference type="Proteomes" id="UP000298663"/>
    </source>
</evidence>
<reference evidence="1 2" key="1">
    <citation type="journal article" date="2015" name="Genome Biol.">
        <title>Comparative genomics of Steinernema reveals deeply conserved gene regulatory networks.</title>
        <authorList>
            <person name="Dillman A.R."/>
            <person name="Macchietto M."/>
            <person name="Porter C.F."/>
            <person name="Rogers A."/>
            <person name="Williams B."/>
            <person name="Antoshechkin I."/>
            <person name="Lee M.M."/>
            <person name="Goodwin Z."/>
            <person name="Lu X."/>
            <person name="Lewis E.E."/>
            <person name="Goodrich-Blair H."/>
            <person name="Stock S.P."/>
            <person name="Adams B.J."/>
            <person name="Sternberg P.W."/>
            <person name="Mortazavi A."/>
        </authorList>
    </citation>
    <scope>NUCLEOTIDE SEQUENCE [LARGE SCALE GENOMIC DNA]</scope>
    <source>
        <strain evidence="1 2">ALL</strain>
    </source>
</reference>
<proteinExistence type="predicted"/>